<keyword evidence="2" id="KW-1185">Reference proteome</keyword>
<reference evidence="1 2" key="1">
    <citation type="submission" date="2024-01" db="EMBL/GenBank/DDBJ databases">
        <title>The genomes of 5 underutilized Papilionoideae crops provide insights into root nodulation and disease resistanc.</title>
        <authorList>
            <person name="Jiang F."/>
        </authorList>
    </citation>
    <scope>NUCLEOTIDE SEQUENCE [LARGE SCALE GENOMIC DNA]</scope>
    <source>
        <strain evidence="1">DUOXIRENSHENG_FW03</strain>
        <tissue evidence="1">Leaves</tissue>
    </source>
</reference>
<evidence type="ECO:0000313" key="2">
    <source>
        <dbReference type="Proteomes" id="UP001386955"/>
    </source>
</evidence>
<evidence type="ECO:0000313" key="1">
    <source>
        <dbReference type="EMBL" id="KAK7394525.1"/>
    </source>
</evidence>
<sequence>MLSYCESCLALSLVRRSLSDTLIGEEAPENKSIMIVGEVRQEEAVEKGMPIAKETPIIEVKTLSHL</sequence>
<organism evidence="1 2">
    <name type="scientific">Psophocarpus tetragonolobus</name>
    <name type="common">Winged bean</name>
    <name type="synonym">Dolichos tetragonolobus</name>
    <dbReference type="NCBI Taxonomy" id="3891"/>
    <lineage>
        <taxon>Eukaryota</taxon>
        <taxon>Viridiplantae</taxon>
        <taxon>Streptophyta</taxon>
        <taxon>Embryophyta</taxon>
        <taxon>Tracheophyta</taxon>
        <taxon>Spermatophyta</taxon>
        <taxon>Magnoliopsida</taxon>
        <taxon>eudicotyledons</taxon>
        <taxon>Gunneridae</taxon>
        <taxon>Pentapetalae</taxon>
        <taxon>rosids</taxon>
        <taxon>fabids</taxon>
        <taxon>Fabales</taxon>
        <taxon>Fabaceae</taxon>
        <taxon>Papilionoideae</taxon>
        <taxon>50 kb inversion clade</taxon>
        <taxon>NPAAA clade</taxon>
        <taxon>indigoferoid/millettioid clade</taxon>
        <taxon>Phaseoleae</taxon>
        <taxon>Psophocarpus</taxon>
    </lineage>
</organism>
<name>A0AAN9SFS5_PSOTE</name>
<proteinExistence type="predicted"/>
<dbReference type="AlphaFoldDB" id="A0AAN9SFS5"/>
<protein>
    <submittedName>
        <fullName evidence="1">Uncharacterized protein</fullName>
    </submittedName>
</protein>
<comment type="caution">
    <text evidence="1">The sequence shown here is derived from an EMBL/GenBank/DDBJ whole genome shotgun (WGS) entry which is preliminary data.</text>
</comment>
<gene>
    <name evidence="1" type="ORF">VNO78_15054</name>
</gene>
<dbReference type="EMBL" id="JAYMYS010000004">
    <property type="protein sequence ID" value="KAK7394525.1"/>
    <property type="molecule type" value="Genomic_DNA"/>
</dbReference>
<accession>A0AAN9SFS5</accession>
<dbReference type="Proteomes" id="UP001386955">
    <property type="component" value="Unassembled WGS sequence"/>
</dbReference>